<reference evidence="11" key="3">
    <citation type="submission" date="2025-09" db="UniProtKB">
        <authorList>
            <consortium name="Ensembl"/>
        </authorList>
    </citation>
    <scope>IDENTIFICATION</scope>
</reference>
<organism evidence="11 12">
    <name type="scientific">Esox lucius</name>
    <name type="common">Northern pike</name>
    <dbReference type="NCBI Taxonomy" id="8010"/>
    <lineage>
        <taxon>Eukaryota</taxon>
        <taxon>Metazoa</taxon>
        <taxon>Chordata</taxon>
        <taxon>Craniata</taxon>
        <taxon>Vertebrata</taxon>
        <taxon>Euteleostomi</taxon>
        <taxon>Actinopterygii</taxon>
        <taxon>Neopterygii</taxon>
        <taxon>Teleostei</taxon>
        <taxon>Protacanthopterygii</taxon>
        <taxon>Esociformes</taxon>
        <taxon>Esocidae</taxon>
        <taxon>Esox</taxon>
    </lineage>
</organism>
<evidence type="ECO:0000256" key="7">
    <source>
        <dbReference type="ARBA" id="ARBA00023170"/>
    </source>
</evidence>
<reference evidence="11" key="2">
    <citation type="submission" date="2025-08" db="UniProtKB">
        <authorList>
            <consortium name="Ensembl"/>
        </authorList>
    </citation>
    <scope>IDENTIFICATION</scope>
</reference>
<evidence type="ECO:0000256" key="3">
    <source>
        <dbReference type="ARBA" id="ARBA00022729"/>
    </source>
</evidence>
<evidence type="ECO:0000259" key="10">
    <source>
        <dbReference type="Pfam" id="PF21604"/>
    </source>
</evidence>
<keyword evidence="5 8" id="KW-0472">Membrane</keyword>
<keyword evidence="6" id="KW-1015">Disulfide bond</keyword>
<dbReference type="RefSeq" id="XP_010867700.2">
    <property type="nucleotide sequence ID" value="XM_010869398.5"/>
</dbReference>
<evidence type="ECO:0000256" key="9">
    <source>
        <dbReference type="SAM" id="SignalP"/>
    </source>
</evidence>
<evidence type="ECO:0000256" key="4">
    <source>
        <dbReference type="ARBA" id="ARBA00022989"/>
    </source>
</evidence>
<keyword evidence="4 8" id="KW-1133">Transmembrane helix</keyword>
<dbReference type="GeneTree" id="ENSGT00940000164309"/>
<dbReference type="SUPFAM" id="SSF49265">
    <property type="entry name" value="Fibronectin type III"/>
    <property type="match status" value="2"/>
</dbReference>
<evidence type="ECO:0000256" key="2">
    <source>
        <dbReference type="ARBA" id="ARBA00022692"/>
    </source>
</evidence>
<keyword evidence="3 9" id="KW-0732">Signal</keyword>
<feature type="domain" description="Cytokine receptor-like factor 2-like D1" evidence="10">
    <location>
        <begin position="34"/>
        <end position="84"/>
    </location>
</feature>
<comment type="subcellular location">
    <subcellularLocation>
        <location evidence="1">Membrane</location>
        <topology evidence="1">Single-pass membrane protein</topology>
    </subcellularLocation>
</comment>
<feature type="signal peptide" evidence="9">
    <location>
        <begin position="1"/>
        <end position="23"/>
    </location>
</feature>
<evidence type="ECO:0000256" key="6">
    <source>
        <dbReference type="ARBA" id="ARBA00023157"/>
    </source>
</evidence>
<keyword evidence="7" id="KW-0675">Receptor</keyword>
<dbReference type="Ensembl" id="ENSELUT00000089318.1">
    <property type="protein sequence ID" value="ENSELUP00000096487.1"/>
    <property type="gene ID" value="ENSELUG00000034993.1"/>
</dbReference>
<dbReference type="InterPro" id="IPR013783">
    <property type="entry name" value="Ig-like_fold"/>
</dbReference>
<feature type="chain" id="PRO_5044268392" description="Cytokine receptor-like factor 2-like D1 domain-containing protein" evidence="9">
    <location>
        <begin position="24"/>
        <end position="354"/>
    </location>
</feature>
<name>A0AAY5LBJ6_ESOLU</name>
<dbReference type="GeneID" id="105010007"/>
<proteinExistence type="predicted"/>
<keyword evidence="2 8" id="KW-0812">Transmembrane</keyword>
<dbReference type="KEGG" id="els:105010007"/>
<protein>
    <recommendedName>
        <fullName evidence="10">Cytokine receptor-like factor 2-like D1 domain-containing protein</fullName>
    </recommendedName>
</protein>
<dbReference type="AlphaFoldDB" id="A0AAY5LBJ6"/>
<dbReference type="GO" id="GO:0004896">
    <property type="term" value="F:cytokine receptor activity"/>
    <property type="evidence" value="ECO:0007669"/>
    <property type="project" value="TreeGrafter"/>
</dbReference>
<keyword evidence="12" id="KW-1185">Reference proteome</keyword>
<dbReference type="PANTHER" id="PTHR23037:SF28">
    <property type="entry name" value="ERYTHROPOIETIN RECEPTOR"/>
    <property type="match status" value="1"/>
</dbReference>
<dbReference type="GO" id="GO:0009897">
    <property type="term" value="C:external side of plasma membrane"/>
    <property type="evidence" value="ECO:0007669"/>
    <property type="project" value="TreeGrafter"/>
</dbReference>
<feature type="transmembrane region" description="Helical" evidence="8">
    <location>
        <begin position="228"/>
        <end position="250"/>
    </location>
</feature>
<dbReference type="Pfam" id="PF21604">
    <property type="entry name" value="CRLF2_D1"/>
    <property type="match status" value="1"/>
</dbReference>
<evidence type="ECO:0000313" key="11">
    <source>
        <dbReference type="Ensembl" id="ENSELUP00000096487.1"/>
    </source>
</evidence>
<evidence type="ECO:0000256" key="5">
    <source>
        <dbReference type="ARBA" id="ARBA00023136"/>
    </source>
</evidence>
<reference evidence="11 12" key="1">
    <citation type="submission" date="2020-02" db="EMBL/GenBank/DDBJ databases">
        <title>Esox lucius (northern pike) genome, fEsoLuc1, primary haplotype.</title>
        <authorList>
            <person name="Myers G."/>
            <person name="Karagic N."/>
            <person name="Meyer A."/>
            <person name="Pippel M."/>
            <person name="Reichard M."/>
            <person name="Winkler S."/>
            <person name="Tracey A."/>
            <person name="Sims Y."/>
            <person name="Howe K."/>
            <person name="Rhie A."/>
            <person name="Formenti G."/>
            <person name="Durbin R."/>
            <person name="Fedrigo O."/>
            <person name="Jarvis E.D."/>
        </authorList>
    </citation>
    <scope>NUCLEOTIDE SEQUENCE [LARGE SCALE GENOMIC DNA]</scope>
</reference>
<dbReference type="InterPro" id="IPR036116">
    <property type="entry name" value="FN3_sf"/>
</dbReference>
<dbReference type="InterPro" id="IPR048651">
    <property type="entry name" value="CRLF2-like_D1"/>
</dbReference>
<evidence type="ECO:0000256" key="8">
    <source>
        <dbReference type="SAM" id="Phobius"/>
    </source>
</evidence>
<sequence length="354" mass="41054">MRLNMKIFGIWLLLIISLQGNEASFSPTVTCLVMNLDYVNCSWSEWGSPEVNSTFFHNRFITQYEHMEECSTYLQEKGYTVGCRLEYETSDRFRTLKTRLVYQNKTFEQKHDLKDKVKLYPPTNLSLVMSEGPQLNLYWNNSRIHHCFESEVRYRINNEKWQSISPRLEQTYSLPFPSTNNKYEFQVRTRMHNSCGESKFWSDWSRIILCNSMKGNNSTDIPVSSMTLWKPLVSFVGTLLLLMLACMLIYGERERLRFIFIPIVPNPGKNLKDLLDSDNKETWLHVSKDVCFQPNFTERACSVREYTQVPQDGSISESESNLSISTDQSDCLSTCSSSVSTLPATSENEKPGIE</sequence>
<evidence type="ECO:0000256" key="1">
    <source>
        <dbReference type="ARBA" id="ARBA00004167"/>
    </source>
</evidence>
<evidence type="ECO:0000313" key="12">
    <source>
        <dbReference type="Proteomes" id="UP000265140"/>
    </source>
</evidence>
<accession>A0AAY5LBJ6</accession>
<dbReference type="Proteomes" id="UP000265140">
    <property type="component" value="Chromosome 7"/>
</dbReference>
<dbReference type="PANTHER" id="PTHR23037">
    <property type="entry name" value="CYTOKINE RECEPTOR"/>
    <property type="match status" value="1"/>
</dbReference>
<dbReference type="Gene3D" id="2.60.40.10">
    <property type="entry name" value="Immunoglobulins"/>
    <property type="match status" value="2"/>
</dbReference>